<keyword evidence="4" id="KW-0503">Monooxygenase</keyword>
<comment type="similarity">
    <text evidence="2 4">Belongs to the cytochrome P450 family.</text>
</comment>
<dbReference type="Proteomes" id="UP000541610">
    <property type="component" value="Unassembled WGS sequence"/>
</dbReference>
<organism evidence="5 6">
    <name type="scientific">Perkinsus olseni</name>
    <name type="common">Perkinsus atlanticus</name>
    <dbReference type="NCBI Taxonomy" id="32597"/>
    <lineage>
        <taxon>Eukaryota</taxon>
        <taxon>Sar</taxon>
        <taxon>Alveolata</taxon>
        <taxon>Perkinsozoa</taxon>
        <taxon>Perkinsea</taxon>
        <taxon>Perkinsida</taxon>
        <taxon>Perkinsidae</taxon>
        <taxon>Perkinsus</taxon>
    </lineage>
</organism>
<evidence type="ECO:0000256" key="1">
    <source>
        <dbReference type="ARBA" id="ARBA00001971"/>
    </source>
</evidence>
<sequence length="510" mass="57216">MTYLPAAAQELIAKCRWFLQSRRKLILATSVTLVLTLRALKFMKRPKVDLHARFGGPNRFLPLGLLSRSRERFHHALEIFADTYGGVYCIKDILEDVVVVSDPKLVRQVLAERPNTYIRRLNKVNVQPFTGMVTTEGEKWKRNRRLGAPAFNDVNSAAMVPDMARVAKKLVRQLSSLSQDGRTVWSPTEWIPLCTLDTLCVTCFGNDFNFLNPDGNALGRSSQEVQQALKDTIVGSGHASLLSIFPWMTRDRFPWNLNPFIKKLHLGIKRLNELCDEIASGRQAERQAGVQASRRDLLDKLLHLDQEDLRGNIITFFIAGSDTSAMTVAWCLYYLCLNPCIQSEARGEVDALGHDPETMEDLNLVPYIECCVLEALRLQPPSAFLLHECIADTSLNGKTVPPGTVVITLIRKAMVTTSQGGTIFRPERWLSRDGSAVDRTRAREHLAFGGGPRQCPGQNMAIIEATIVVALILRHFDGLRLRNTPENVRGEIKLTYGPKNLEVVMSQRDS</sequence>
<dbReference type="Gene3D" id="1.10.630.10">
    <property type="entry name" value="Cytochrome P450"/>
    <property type="match status" value="1"/>
</dbReference>
<dbReference type="SUPFAM" id="SSF48264">
    <property type="entry name" value="Cytochrome P450"/>
    <property type="match status" value="1"/>
</dbReference>
<dbReference type="AlphaFoldDB" id="A0A7J6N324"/>
<dbReference type="GO" id="GO:0016705">
    <property type="term" value="F:oxidoreductase activity, acting on paired donors, with incorporation or reduction of molecular oxygen"/>
    <property type="evidence" value="ECO:0007669"/>
    <property type="project" value="InterPro"/>
</dbReference>
<evidence type="ECO:0008006" key="7">
    <source>
        <dbReference type="Google" id="ProtNLM"/>
    </source>
</evidence>
<comment type="caution">
    <text evidence="5">The sequence shown here is derived from an EMBL/GenBank/DDBJ whole genome shotgun (WGS) entry which is preliminary data.</text>
</comment>
<dbReference type="CDD" id="cd00302">
    <property type="entry name" value="cytochrome_P450"/>
    <property type="match status" value="1"/>
</dbReference>
<keyword evidence="3 4" id="KW-0349">Heme</keyword>
<evidence type="ECO:0000313" key="5">
    <source>
        <dbReference type="EMBL" id="KAF4678255.1"/>
    </source>
</evidence>
<dbReference type="GO" id="GO:0005506">
    <property type="term" value="F:iron ion binding"/>
    <property type="evidence" value="ECO:0007669"/>
    <property type="project" value="InterPro"/>
</dbReference>
<keyword evidence="3 4" id="KW-0479">Metal-binding</keyword>
<dbReference type="InterPro" id="IPR001128">
    <property type="entry name" value="Cyt_P450"/>
</dbReference>
<dbReference type="PANTHER" id="PTHR24305:SF166">
    <property type="entry name" value="CYTOCHROME P450 12A4, MITOCHONDRIAL-RELATED"/>
    <property type="match status" value="1"/>
</dbReference>
<dbReference type="InterPro" id="IPR050121">
    <property type="entry name" value="Cytochrome_P450_monoxygenase"/>
</dbReference>
<evidence type="ECO:0000256" key="4">
    <source>
        <dbReference type="RuleBase" id="RU000461"/>
    </source>
</evidence>
<gene>
    <name evidence="5" type="ORF">FOZ60_016846</name>
</gene>
<dbReference type="PRINTS" id="PR00385">
    <property type="entry name" value="P450"/>
</dbReference>
<dbReference type="GO" id="GO:0020037">
    <property type="term" value="F:heme binding"/>
    <property type="evidence" value="ECO:0007669"/>
    <property type="project" value="InterPro"/>
</dbReference>
<dbReference type="GO" id="GO:0004497">
    <property type="term" value="F:monooxygenase activity"/>
    <property type="evidence" value="ECO:0007669"/>
    <property type="project" value="UniProtKB-KW"/>
</dbReference>
<proteinExistence type="inferred from homology"/>
<dbReference type="InterPro" id="IPR036396">
    <property type="entry name" value="Cyt_P450_sf"/>
</dbReference>
<name>A0A7J6N324_PEROL</name>
<evidence type="ECO:0000256" key="2">
    <source>
        <dbReference type="ARBA" id="ARBA00010617"/>
    </source>
</evidence>
<dbReference type="InterPro" id="IPR017972">
    <property type="entry name" value="Cyt_P450_CS"/>
</dbReference>
<dbReference type="Pfam" id="PF00067">
    <property type="entry name" value="p450"/>
    <property type="match status" value="1"/>
</dbReference>
<dbReference type="EMBL" id="JABANP010000919">
    <property type="protein sequence ID" value="KAF4678255.1"/>
    <property type="molecule type" value="Genomic_DNA"/>
</dbReference>
<dbReference type="PROSITE" id="PS00086">
    <property type="entry name" value="CYTOCHROME_P450"/>
    <property type="match status" value="1"/>
</dbReference>
<dbReference type="PANTHER" id="PTHR24305">
    <property type="entry name" value="CYTOCHROME P450"/>
    <property type="match status" value="1"/>
</dbReference>
<protein>
    <recommendedName>
        <fullName evidence="7">Cytochrome P450</fullName>
    </recommendedName>
</protein>
<comment type="cofactor">
    <cofactor evidence="1 3">
        <name>heme</name>
        <dbReference type="ChEBI" id="CHEBI:30413"/>
    </cofactor>
</comment>
<dbReference type="InterPro" id="IPR002401">
    <property type="entry name" value="Cyt_P450_E_grp-I"/>
</dbReference>
<evidence type="ECO:0000256" key="3">
    <source>
        <dbReference type="PIRSR" id="PIRSR602401-1"/>
    </source>
</evidence>
<reference evidence="5 6" key="1">
    <citation type="submission" date="2020-04" db="EMBL/GenBank/DDBJ databases">
        <title>Perkinsus olseni comparative genomics.</title>
        <authorList>
            <person name="Bogema D.R."/>
        </authorList>
    </citation>
    <scope>NUCLEOTIDE SEQUENCE [LARGE SCALE GENOMIC DNA]</scope>
    <source>
        <strain evidence="5">00978-12</strain>
    </source>
</reference>
<dbReference type="OrthoDB" id="1470350at2759"/>
<dbReference type="PRINTS" id="PR00463">
    <property type="entry name" value="EP450I"/>
</dbReference>
<keyword evidence="4" id="KW-0560">Oxidoreductase</keyword>
<evidence type="ECO:0000313" key="6">
    <source>
        <dbReference type="Proteomes" id="UP000541610"/>
    </source>
</evidence>
<accession>A0A7J6N324</accession>
<feature type="binding site" description="axial binding residue" evidence="3">
    <location>
        <position position="455"/>
    </location>
    <ligand>
        <name>heme</name>
        <dbReference type="ChEBI" id="CHEBI:30413"/>
    </ligand>
    <ligandPart>
        <name>Fe</name>
        <dbReference type="ChEBI" id="CHEBI:18248"/>
    </ligandPart>
</feature>
<keyword evidence="3 4" id="KW-0408">Iron</keyword>